<feature type="transmembrane region" description="Helical" evidence="6">
    <location>
        <begin position="305"/>
        <end position="324"/>
    </location>
</feature>
<dbReference type="GO" id="GO:0005886">
    <property type="term" value="C:plasma membrane"/>
    <property type="evidence" value="ECO:0007669"/>
    <property type="project" value="UniProtKB-SubCell"/>
</dbReference>
<dbReference type="PROSITE" id="PS50850">
    <property type="entry name" value="MFS"/>
    <property type="match status" value="1"/>
</dbReference>
<feature type="transmembrane region" description="Helical" evidence="6">
    <location>
        <begin position="21"/>
        <end position="45"/>
    </location>
</feature>
<feature type="transmembrane region" description="Helical" evidence="6">
    <location>
        <begin position="111"/>
        <end position="133"/>
    </location>
</feature>
<sequence length="396" mass="39097">MTAQRTAPRVPAPTGRLPLGGLLALAAVAFTAVVTEILPAGLLPAMSTELGVGESQIGALVAVYAVATAVTAIPLIALTRSIPRRPLLLTTVIGLSAANLVTAVADDYTVILVARTIGGALAGLIWATAPGYAMRLVTPDRAGRALSVAMIGTPLAFAFGSPIATAIGAALGWRAAFAIMAALGLALAAWAAIALPARPGEASARRPSLSAVVRMPGLAAVLATIAAFVLAHNVAYTYIAPLTVASGVAARLDLGLLVFGISAVAGVLTAGRLADRMPRGAVIGAAALLGAAMLAFGLLGAWPVAVYAALVVWGAAYGSAPTLLQSAPARIAGDAADVAQSMVVAVWNASIAGGAFLGGAVLDGLGAGALPWAALALIAVAALTAGTVRAAFRPVR</sequence>
<reference evidence="8" key="1">
    <citation type="submission" date="2021-03" db="EMBL/GenBank/DDBJ databases">
        <title>Agromyces archimandritus sp. nov., isolated from the cockroach Archimandrita tessellata.</title>
        <authorList>
            <person name="Guzman J."/>
            <person name="Ortuzar M."/>
            <person name="Poehlein A."/>
            <person name="Daniel R."/>
            <person name="Trujillo M."/>
            <person name="Vilcinskas A."/>
        </authorList>
    </citation>
    <scope>NUCLEOTIDE SEQUENCE</scope>
    <source>
        <strain evidence="8">G127AT</strain>
    </source>
</reference>
<keyword evidence="3 6" id="KW-0812">Transmembrane</keyword>
<organism evidence="8 9">
    <name type="scientific">Agromyces archimandritae</name>
    <dbReference type="NCBI Taxonomy" id="2781962"/>
    <lineage>
        <taxon>Bacteria</taxon>
        <taxon>Bacillati</taxon>
        <taxon>Actinomycetota</taxon>
        <taxon>Actinomycetes</taxon>
        <taxon>Micrococcales</taxon>
        <taxon>Microbacteriaceae</taxon>
        <taxon>Agromyces</taxon>
    </lineage>
</organism>
<dbReference type="GO" id="GO:0022857">
    <property type="term" value="F:transmembrane transporter activity"/>
    <property type="evidence" value="ECO:0007669"/>
    <property type="project" value="InterPro"/>
</dbReference>
<feature type="transmembrane region" description="Helical" evidence="6">
    <location>
        <begin position="175"/>
        <end position="197"/>
    </location>
</feature>
<evidence type="ECO:0000256" key="2">
    <source>
        <dbReference type="ARBA" id="ARBA00022475"/>
    </source>
</evidence>
<dbReference type="EMBL" id="CP071696">
    <property type="protein sequence ID" value="QTX03620.1"/>
    <property type="molecule type" value="Genomic_DNA"/>
</dbReference>
<feature type="transmembrane region" description="Helical" evidence="6">
    <location>
        <begin position="145"/>
        <end position="169"/>
    </location>
</feature>
<dbReference type="InterPro" id="IPR011701">
    <property type="entry name" value="MFS"/>
</dbReference>
<feature type="domain" description="Major facilitator superfamily (MFS) profile" evidence="7">
    <location>
        <begin position="21"/>
        <end position="396"/>
    </location>
</feature>
<evidence type="ECO:0000256" key="6">
    <source>
        <dbReference type="SAM" id="Phobius"/>
    </source>
</evidence>
<keyword evidence="4 6" id="KW-1133">Transmembrane helix</keyword>
<name>A0A975IMM6_9MICO</name>
<dbReference type="SUPFAM" id="SSF103473">
    <property type="entry name" value="MFS general substrate transporter"/>
    <property type="match status" value="1"/>
</dbReference>
<accession>A0A975IMM6</accession>
<comment type="subcellular location">
    <subcellularLocation>
        <location evidence="1">Cell membrane</location>
        <topology evidence="1">Multi-pass membrane protein</topology>
    </subcellularLocation>
</comment>
<dbReference type="RefSeq" id="WP_210896392.1">
    <property type="nucleotide sequence ID" value="NZ_CP071696.1"/>
</dbReference>
<dbReference type="PANTHER" id="PTHR43124:SF3">
    <property type="entry name" value="CHLORAMPHENICOL EFFLUX PUMP RV0191"/>
    <property type="match status" value="1"/>
</dbReference>
<keyword evidence="5 6" id="KW-0472">Membrane</keyword>
<keyword evidence="2" id="KW-1003">Cell membrane</keyword>
<evidence type="ECO:0000256" key="4">
    <source>
        <dbReference type="ARBA" id="ARBA00022989"/>
    </source>
</evidence>
<feature type="transmembrane region" description="Helical" evidence="6">
    <location>
        <begin position="281"/>
        <end position="299"/>
    </location>
</feature>
<feature type="transmembrane region" description="Helical" evidence="6">
    <location>
        <begin position="369"/>
        <end position="392"/>
    </location>
</feature>
<dbReference type="Pfam" id="PF07690">
    <property type="entry name" value="MFS_1"/>
    <property type="match status" value="1"/>
</dbReference>
<proteinExistence type="predicted"/>
<evidence type="ECO:0000256" key="5">
    <source>
        <dbReference type="ARBA" id="ARBA00023136"/>
    </source>
</evidence>
<dbReference type="AlphaFoldDB" id="A0A975IMM6"/>
<feature type="transmembrane region" description="Helical" evidence="6">
    <location>
        <begin position="57"/>
        <end position="78"/>
    </location>
</feature>
<evidence type="ECO:0000313" key="8">
    <source>
        <dbReference type="EMBL" id="QTX03620.1"/>
    </source>
</evidence>
<evidence type="ECO:0000259" key="7">
    <source>
        <dbReference type="PROSITE" id="PS50850"/>
    </source>
</evidence>
<feature type="transmembrane region" description="Helical" evidence="6">
    <location>
        <begin position="254"/>
        <end position="274"/>
    </location>
</feature>
<dbReference type="InterPro" id="IPR050189">
    <property type="entry name" value="MFS_Efflux_Transporters"/>
</dbReference>
<dbReference type="Proteomes" id="UP000671914">
    <property type="component" value="Chromosome"/>
</dbReference>
<dbReference type="Gene3D" id="1.20.1250.20">
    <property type="entry name" value="MFS general substrate transporter like domains"/>
    <property type="match status" value="1"/>
</dbReference>
<gene>
    <name evidence="8" type="ORF">G127AT_09720</name>
</gene>
<dbReference type="InterPro" id="IPR020846">
    <property type="entry name" value="MFS_dom"/>
</dbReference>
<keyword evidence="9" id="KW-1185">Reference proteome</keyword>
<evidence type="ECO:0000256" key="3">
    <source>
        <dbReference type="ARBA" id="ARBA00022692"/>
    </source>
</evidence>
<feature type="transmembrane region" description="Helical" evidence="6">
    <location>
        <begin position="336"/>
        <end position="357"/>
    </location>
</feature>
<dbReference type="PANTHER" id="PTHR43124">
    <property type="entry name" value="PURINE EFFLUX PUMP PBUE"/>
    <property type="match status" value="1"/>
</dbReference>
<evidence type="ECO:0000313" key="9">
    <source>
        <dbReference type="Proteomes" id="UP000671914"/>
    </source>
</evidence>
<dbReference type="KEGG" id="aarc:G127AT_09720"/>
<dbReference type="InterPro" id="IPR036259">
    <property type="entry name" value="MFS_trans_sf"/>
</dbReference>
<dbReference type="CDD" id="cd17324">
    <property type="entry name" value="MFS_NepI_like"/>
    <property type="match status" value="1"/>
</dbReference>
<protein>
    <submittedName>
        <fullName evidence="8">MFS transporter</fullName>
    </submittedName>
</protein>
<feature type="transmembrane region" description="Helical" evidence="6">
    <location>
        <begin position="218"/>
        <end position="239"/>
    </location>
</feature>
<feature type="transmembrane region" description="Helical" evidence="6">
    <location>
        <begin position="87"/>
        <end position="105"/>
    </location>
</feature>
<evidence type="ECO:0000256" key="1">
    <source>
        <dbReference type="ARBA" id="ARBA00004651"/>
    </source>
</evidence>